<name>A0A813AL39_9DINO</name>
<accession>A0A813AL39</accession>
<dbReference type="AlphaFoldDB" id="A0A813AL39"/>
<evidence type="ECO:0000313" key="2">
    <source>
        <dbReference type="EMBL" id="CAE7872519.1"/>
    </source>
</evidence>
<sequence>MQLPTADLPKTRGKRPDHGIWPVGSPGPLWQPQTAEQRAWRAMTGSAVRAAASVQLTRKGAAKGQVLETPGIEAWDSVSQAPSIPGTPYTRSAAPTEAPSAESCDSSKAREHRQLNRIIRERFTRNREGWHDWHVGRVLG</sequence>
<feature type="compositionally biased region" description="Low complexity" evidence="1">
    <location>
        <begin position="92"/>
        <end position="103"/>
    </location>
</feature>
<comment type="caution">
    <text evidence="2">The sequence shown here is derived from an EMBL/GenBank/DDBJ whole genome shotgun (WGS) entry which is preliminary data.</text>
</comment>
<dbReference type="Proteomes" id="UP000601435">
    <property type="component" value="Unassembled WGS sequence"/>
</dbReference>
<evidence type="ECO:0000256" key="1">
    <source>
        <dbReference type="SAM" id="MobiDB-lite"/>
    </source>
</evidence>
<gene>
    <name evidence="2" type="ORF">SNEC2469_LOCUS28264</name>
</gene>
<reference evidence="2" key="1">
    <citation type="submission" date="2021-02" db="EMBL/GenBank/DDBJ databases">
        <authorList>
            <person name="Dougan E. K."/>
            <person name="Rhodes N."/>
            <person name="Thang M."/>
            <person name="Chan C."/>
        </authorList>
    </citation>
    <scope>NUCLEOTIDE SEQUENCE</scope>
</reference>
<dbReference type="OrthoDB" id="414329at2759"/>
<proteinExistence type="predicted"/>
<keyword evidence="3" id="KW-1185">Reference proteome</keyword>
<dbReference type="EMBL" id="CAJNJA010061031">
    <property type="protein sequence ID" value="CAE7872519.1"/>
    <property type="molecule type" value="Genomic_DNA"/>
</dbReference>
<evidence type="ECO:0000313" key="3">
    <source>
        <dbReference type="Proteomes" id="UP000601435"/>
    </source>
</evidence>
<feature type="region of interest" description="Disordered" evidence="1">
    <location>
        <begin position="78"/>
        <end position="111"/>
    </location>
</feature>
<protein>
    <submittedName>
        <fullName evidence="2">Uncharacterized protein</fullName>
    </submittedName>
</protein>
<organism evidence="2 3">
    <name type="scientific">Symbiodinium necroappetens</name>
    <dbReference type="NCBI Taxonomy" id="1628268"/>
    <lineage>
        <taxon>Eukaryota</taxon>
        <taxon>Sar</taxon>
        <taxon>Alveolata</taxon>
        <taxon>Dinophyceae</taxon>
        <taxon>Suessiales</taxon>
        <taxon>Symbiodiniaceae</taxon>
        <taxon>Symbiodinium</taxon>
    </lineage>
</organism>
<feature type="region of interest" description="Disordered" evidence="1">
    <location>
        <begin position="1"/>
        <end position="33"/>
    </location>
</feature>